<comment type="caution">
    <text evidence="6">The sequence shown here is derived from an EMBL/GenBank/DDBJ whole genome shotgun (WGS) entry which is preliminary data.</text>
</comment>
<dbReference type="GO" id="GO:0019784">
    <property type="term" value="F:deNEDDylase activity"/>
    <property type="evidence" value="ECO:0007669"/>
    <property type="project" value="InterPro"/>
</dbReference>
<dbReference type="Pfam" id="PF02902">
    <property type="entry name" value="Peptidase_C48"/>
    <property type="match status" value="1"/>
</dbReference>
<dbReference type="Gene3D" id="3.40.395.10">
    <property type="entry name" value="Adenoviral Proteinase, Chain A"/>
    <property type="match status" value="1"/>
</dbReference>
<dbReference type="GO" id="GO:0008234">
    <property type="term" value="F:cysteine-type peptidase activity"/>
    <property type="evidence" value="ECO:0007669"/>
    <property type="project" value="UniProtKB-KW"/>
</dbReference>
<comment type="similarity">
    <text evidence="1">Belongs to the peptidase C48 family.</text>
</comment>
<name>A0A8S9ITF2_BRACR</name>
<evidence type="ECO:0000313" key="6">
    <source>
        <dbReference type="EMBL" id="KAF2573034.1"/>
    </source>
</evidence>
<feature type="domain" description="Ubiquitin-like protease family profile" evidence="5">
    <location>
        <begin position="1"/>
        <end position="151"/>
    </location>
</feature>
<keyword evidence="2" id="KW-0645">Protease</keyword>
<evidence type="ECO:0000259" key="5">
    <source>
        <dbReference type="PROSITE" id="PS50600"/>
    </source>
</evidence>
<dbReference type="AlphaFoldDB" id="A0A8S9ITF2"/>
<reference evidence="6" key="1">
    <citation type="submission" date="2019-12" db="EMBL/GenBank/DDBJ databases">
        <title>Genome sequencing and annotation of Brassica cretica.</title>
        <authorList>
            <person name="Studholme D.J."/>
            <person name="Sarris P.F."/>
        </authorList>
    </citation>
    <scope>NUCLEOTIDE SEQUENCE</scope>
    <source>
        <strain evidence="6">PFS-102/07</strain>
        <tissue evidence="6">Leaf</tissue>
    </source>
</reference>
<evidence type="ECO:0000256" key="1">
    <source>
        <dbReference type="ARBA" id="ARBA00005234"/>
    </source>
</evidence>
<accession>A0A8S9ITF2</accession>
<dbReference type="GO" id="GO:0000338">
    <property type="term" value="P:protein deneddylation"/>
    <property type="evidence" value="ECO:0007669"/>
    <property type="project" value="TreeGrafter"/>
</dbReference>
<sequence>MGPNFLNDCVIEFYLSYLSTLHTSPTISVIPPSIAFWISNCPDAESLKDFMKPLRLLDIDLVILPVNDNLNVELAEGGLHWILLVYYKETNSFFHHDYFMGANQGNARQLYKAVSPFVSDGDAAFRECGDTPQQKNGYDCGVHLLATAQVICKWFSSGGMKNRDELWLSDVKETVPNVVNNLREEILGLITRLMSEKSVSK</sequence>
<dbReference type="GO" id="GO:0006508">
    <property type="term" value="P:proteolysis"/>
    <property type="evidence" value="ECO:0007669"/>
    <property type="project" value="UniProtKB-KW"/>
</dbReference>
<dbReference type="PANTHER" id="PTHR46468">
    <property type="entry name" value="SENTRIN-SPECIFIC PROTEASE 8"/>
    <property type="match status" value="1"/>
</dbReference>
<keyword evidence="3" id="KW-0378">Hydrolase</keyword>
<dbReference type="SUPFAM" id="SSF54001">
    <property type="entry name" value="Cysteine proteinases"/>
    <property type="match status" value="1"/>
</dbReference>
<dbReference type="FunFam" id="3.40.395.10:FF:000008">
    <property type="entry name" value="Ulp1 protease family protein"/>
    <property type="match status" value="1"/>
</dbReference>
<dbReference type="InterPro" id="IPR044613">
    <property type="entry name" value="Nep1/2-like"/>
</dbReference>
<dbReference type="PANTHER" id="PTHR46468:SF1">
    <property type="entry name" value="SENTRIN-SPECIFIC PROTEASE 8"/>
    <property type="match status" value="1"/>
</dbReference>
<evidence type="ECO:0000256" key="2">
    <source>
        <dbReference type="ARBA" id="ARBA00022670"/>
    </source>
</evidence>
<gene>
    <name evidence="6" type="ORF">F2Q70_00005569</name>
</gene>
<dbReference type="InterPro" id="IPR038765">
    <property type="entry name" value="Papain-like_cys_pep_sf"/>
</dbReference>
<keyword evidence="4" id="KW-0788">Thiol protease</keyword>
<dbReference type="InterPro" id="IPR003653">
    <property type="entry name" value="Peptidase_C48_C"/>
</dbReference>
<dbReference type="EMBL" id="QGKY02001015">
    <property type="protein sequence ID" value="KAF2573034.1"/>
    <property type="molecule type" value="Genomic_DNA"/>
</dbReference>
<evidence type="ECO:0000256" key="4">
    <source>
        <dbReference type="ARBA" id="ARBA00022807"/>
    </source>
</evidence>
<dbReference type="PROSITE" id="PS50600">
    <property type="entry name" value="ULP_PROTEASE"/>
    <property type="match status" value="1"/>
</dbReference>
<protein>
    <recommendedName>
        <fullName evidence="5">Ubiquitin-like protease family profile domain-containing protein</fullName>
    </recommendedName>
</protein>
<proteinExistence type="inferred from homology"/>
<organism evidence="6">
    <name type="scientific">Brassica cretica</name>
    <name type="common">Mustard</name>
    <dbReference type="NCBI Taxonomy" id="69181"/>
    <lineage>
        <taxon>Eukaryota</taxon>
        <taxon>Viridiplantae</taxon>
        <taxon>Streptophyta</taxon>
        <taxon>Embryophyta</taxon>
        <taxon>Tracheophyta</taxon>
        <taxon>Spermatophyta</taxon>
        <taxon>Magnoliopsida</taxon>
        <taxon>eudicotyledons</taxon>
        <taxon>Gunneridae</taxon>
        <taxon>Pentapetalae</taxon>
        <taxon>rosids</taxon>
        <taxon>malvids</taxon>
        <taxon>Brassicales</taxon>
        <taxon>Brassicaceae</taxon>
        <taxon>Brassiceae</taxon>
        <taxon>Brassica</taxon>
    </lineage>
</organism>
<evidence type="ECO:0000256" key="3">
    <source>
        <dbReference type="ARBA" id="ARBA00022801"/>
    </source>
</evidence>